<dbReference type="EMBL" id="JBBKAR010000033">
    <property type="protein sequence ID" value="MEJ8304756.1"/>
    <property type="molecule type" value="Genomic_DNA"/>
</dbReference>
<keyword evidence="1" id="KW-0378">Hydrolase</keyword>
<comment type="caution">
    <text evidence="1">The sequence shown here is derived from an EMBL/GenBank/DDBJ whole genome shotgun (WGS) entry which is preliminary data.</text>
</comment>
<protein>
    <submittedName>
        <fullName evidence="1">Alpha/beta hydrolase-fold protein</fullName>
    </submittedName>
</protein>
<accession>A0ACC6PCW7</accession>
<evidence type="ECO:0000313" key="2">
    <source>
        <dbReference type="Proteomes" id="UP001380953"/>
    </source>
</evidence>
<keyword evidence="2" id="KW-1185">Reference proteome</keyword>
<dbReference type="Proteomes" id="UP001380953">
    <property type="component" value="Unassembled WGS sequence"/>
</dbReference>
<name>A0ACC6PCW7_9BACL</name>
<evidence type="ECO:0000313" key="1">
    <source>
        <dbReference type="EMBL" id="MEJ8304756.1"/>
    </source>
</evidence>
<gene>
    <name evidence="1" type="ORF">WKI47_12690</name>
</gene>
<reference evidence="1" key="1">
    <citation type="submission" date="2024-03" db="EMBL/GenBank/DDBJ databases">
        <title>Whole genome sequecning of epiphytes from Marcgravia umbellata leaves.</title>
        <authorList>
            <person name="Kumar G."/>
            <person name="Savka M.A."/>
        </authorList>
    </citation>
    <scope>NUCLEOTIDE SEQUENCE</scope>
    <source>
        <strain evidence="1">RIT_BL5</strain>
    </source>
</reference>
<organism evidence="1 2">
    <name type="scientific">Saccharibacillus sacchari</name>
    <dbReference type="NCBI Taxonomy" id="456493"/>
    <lineage>
        <taxon>Bacteria</taxon>
        <taxon>Bacillati</taxon>
        <taxon>Bacillota</taxon>
        <taxon>Bacilli</taxon>
        <taxon>Bacillales</taxon>
        <taxon>Paenibacillaceae</taxon>
        <taxon>Saccharibacillus</taxon>
    </lineage>
</organism>
<proteinExistence type="predicted"/>
<sequence length="283" mass="31527">MNSNFTAPPDRSGDNDAYAPIELRGTRQFALHSAEGREYRILMSIPDREAPASGYPVIYMLDGHALFATVLDAERAQSRRADKTGVAPSVIVGIGYPSGLPFSPERSYDYTLPVPAENLPASRDGKPWPKHGGADIFLNFIENVLKSKIESILPIDRSRQTLFGHSFGGLFTLHTLFTRPEAFRCYVAGSPSLHWARPLIEQEEAAFIQKLHTEKHELNLLIALGELEGDPPHHMVQNARALYERLQPLREYGLNINFRLFEGENHGSTLPSIVSPMLRTAAL</sequence>